<dbReference type="EMBL" id="FOHN01000006">
    <property type="protein sequence ID" value="SES99409.1"/>
    <property type="molecule type" value="Genomic_DNA"/>
</dbReference>
<evidence type="ECO:0000313" key="4">
    <source>
        <dbReference type="EMBL" id="SES99409.1"/>
    </source>
</evidence>
<evidence type="ECO:0000256" key="2">
    <source>
        <dbReference type="SAM" id="Phobius"/>
    </source>
</evidence>
<dbReference type="InterPro" id="IPR029787">
    <property type="entry name" value="Nucleotide_cyclase"/>
</dbReference>
<feature type="transmembrane region" description="Helical" evidence="2">
    <location>
        <begin position="41"/>
        <end position="61"/>
    </location>
</feature>
<gene>
    <name evidence="4" type="ORF">SAMN04487772_10694</name>
</gene>
<dbReference type="InterPro" id="IPR003018">
    <property type="entry name" value="GAF"/>
</dbReference>
<dbReference type="PANTHER" id="PTHR45138:SF9">
    <property type="entry name" value="DIGUANYLATE CYCLASE DGCM-RELATED"/>
    <property type="match status" value="1"/>
</dbReference>
<dbReference type="InterPro" id="IPR043128">
    <property type="entry name" value="Rev_trsase/Diguanyl_cyclase"/>
</dbReference>
<dbReference type="InterPro" id="IPR050469">
    <property type="entry name" value="Diguanylate_Cyclase"/>
</dbReference>
<dbReference type="GO" id="GO:0052621">
    <property type="term" value="F:diguanylate cyclase activity"/>
    <property type="evidence" value="ECO:0007669"/>
    <property type="project" value="TreeGrafter"/>
</dbReference>
<dbReference type="NCBIfam" id="TIGR00254">
    <property type="entry name" value="GGDEF"/>
    <property type="match status" value="1"/>
</dbReference>
<reference evidence="4 5" key="1">
    <citation type="submission" date="2016-10" db="EMBL/GenBank/DDBJ databases">
        <authorList>
            <person name="de Groot N.N."/>
        </authorList>
    </citation>
    <scope>NUCLEOTIDE SEQUENCE [LARGE SCALE GENOMIC DNA]</scope>
    <source>
        <strain evidence="4 5">DSM 1801</strain>
    </source>
</reference>
<feature type="transmembrane region" description="Helical" evidence="2">
    <location>
        <begin position="149"/>
        <end position="166"/>
    </location>
</feature>
<keyword evidence="5" id="KW-1185">Reference proteome</keyword>
<dbReference type="STRING" id="29364.SAMN04487772_10694"/>
<dbReference type="Pfam" id="PF00990">
    <property type="entry name" value="GGDEF"/>
    <property type="match status" value="1"/>
</dbReference>
<feature type="transmembrane region" description="Helical" evidence="2">
    <location>
        <begin position="116"/>
        <end position="137"/>
    </location>
</feature>
<keyword evidence="2" id="KW-1133">Transmembrane helix</keyword>
<dbReference type="PANTHER" id="PTHR45138">
    <property type="entry name" value="REGULATORY COMPONENTS OF SENSORY TRANSDUCTION SYSTEM"/>
    <property type="match status" value="1"/>
</dbReference>
<dbReference type="RefSeq" id="WP_092477283.1">
    <property type="nucleotide sequence ID" value="NZ_FOHN01000006.1"/>
</dbReference>
<organism evidence="4 5">
    <name type="scientific">[Clostridium] polysaccharolyticum</name>
    <dbReference type="NCBI Taxonomy" id="29364"/>
    <lineage>
        <taxon>Bacteria</taxon>
        <taxon>Bacillati</taxon>
        <taxon>Bacillota</taxon>
        <taxon>Clostridia</taxon>
        <taxon>Lachnospirales</taxon>
        <taxon>Lachnospiraceae</taxon>
    </lineage>
</organism>
<accession>A0A1I0AY12</accession>
<feature type="domain" description="GGDEF" evidence="3">
    <location>
        <begin position="424"/>
        <end position="558"/>
    </location>
</feature>
<dbReference type="InterPro" id="IPR000160">
    <property type="entry name" value="GGDEF_dom"/>
</dbReference>
<feature type="transmembrane region" description="Helical" evidence="2">
    <location>
        <begin position="73"/>
        <end position="104"/>
    </location>
</feature>
<dbReference type="GO" id="GO:1902201">
    <property type="term" value="P:negative regulation of bacterial-type flagellum-dependent cell motility"/>
    <property type="evidence" value="ECO:0007669"/>
    <property type="project" value="TreeGrafter"/>
</dbReference>
<evidence type="ECO:0000259" key="3">
    <source>
        <dbReference type="PROSITE" id="PS50887"/>
    </source>
</evidence>
<protein>
    <submittedName>
        <fullName evidence="4">Diguanylate cyclase (GGDEF) domain-containing protein</fullName>
    </submittedName>
</protein>
<evidence type="ECO:0000313" key="5">
    <source>
        <dbReference type="Proteomes" id="UP000199800"/>
    </source>
</evidence>
<dbReference type="InterPro" id="IPR029016">
    <property type="entry name" value="GAF-like_dom_sf"/>
</dbReference>
<dbReference type="SUPFAM" id="SSF55781">
    <property type="entry name" value="GAF domain-like"/>
    <property type="match status" value="1"/>
</dbReference>
<dbReference type="GO" id="GO:0005886">
    <property type="term" value="C:plasma membrane"/>
    <property type="evidence" value="ECO:0007669"/>
    <property type="project" value="TreeGrafter"/>
</dbReference>
<dbReference type="OrthoDB" id="9804955at2"/>
<evidence type="ECO:0000256" key="1">
    <source>
        <dbReference type="SAM" id="Coils"/>
    </source>
</evidence>
<dbReference type="FunFam" id="3.30.70.270:FF:000001">
    <property type="entry name" value="Diguanylate cyclase domain protein"/>
    <property type="match status" value="1"/>
</dbReference>
<dbReference type="Proteomes" id="UP000199800">
    <property type="component" value="Unassembled WGS sequence"/>
</dbReference>
<dbReference type="SUPFAM" id="SSF55073">
    <property type="entry name" value="Nucleotide cyclase"/>
    <property type="match status" value="1"/>
</dbReference>
<dbReference type="CDD" id="cd01949">
    <property type="entry name" value="GGDEF"/>
    <property type="match status" value="1"/>
</dbReference>
<dbReference type="GO" id="GO:0043709">
    <property type="term" value="P:cell adhesion involved in single-species biofilm formation"/>
    <property type="evidence" value="ECO:0007669"/>
    <property type="project" value="TreeGrafter"/>
</dbReference>
<keyword evidence="1" id="KW-0175">Coiled coil</keyword>
<keyword evidence="2" id="KW-0812">Transmembrane</keyword>
<dbReference type="Gene3D" id="3.30.70.270">
    <property type="match status" value="1"/>
</dbReference>
<dbReference type="Pfam" id="PF13185">
    <property type="entry name" value="GAF_2"/>
    <property type="match status" value="1"/>
</dbReference>
<name>A0A1I0AY12_9FIRM</name>
<dbReference type="Gene3D" id="3.30.450.40">
    <property type="match status" value="1"/>
</dbReference>
<feature type="coiled-coil region" evidence="1">
    <location>
        <begin position="183"/>
        <end position="235"/>
    </location>
</feature>
<dbReference type="AlphaFoldDB" id="A0A1I0AY12"/>
<sequence length="567" mass="65445">MDYDQILLLQRKFIDFHKVLTVILVCFNLHFALTVTGYNCFYPALAMLAILIMENVVIKMTPVRLKVLMGLKYLYVFFMVMFIVAASSVYAFGIGLLCLMLYNIEFYFTLDFSESFVRKIYVVLVSIPVLVGIIIVLIKSHSGDWMKHFEMFCIVILYIGLVWFFSEMIAQVIGENDRKLFAQTRLIERINETNEELRIQQQKVKSTNELLGVQKIELQATYEKINNVNEEMQIQNDILKYISSSLEISKLMALITESFVSRIGADFCAIVLKPGTANNKKLTYKIQDNLGNDFKEHLSECIQKNCFEEIMEQEEIIVDNDVDFRKYEFLACDSVGSILLIPLVKQEQQIGLLFVGTKRKNYFVDNIDFFEGIVAQFLIALNNANLYAEMQSMAILDGLTGIYNRRHLTKLFNEYMYESINNRTPMSVALFDIDFFKRINDTYGHLFGDLVIRTIASLAKNIADENDGIVSRYGGEEFVIIFPNKGLDEAYPAVERLHKDVKELGIEHHGKQVKVNVSIGFTSFPKTCKDPRELLNRADWSMYYSKQHGRDQITIDSDEIRKEVSLE</sequence>
<proteinExistence type="predicted"/>
<dbReference type="PROSITE" id="PS50887">
    <property type="entry name" value="GGDEF"/>
    <property type="match status" value="1"/>
</dbReference>
<keyword evidence="2" id="KW-0472">Membrane</keyword>
<dbReference type="SMART" id="SM00267">
    <property type="entry name" value="GGDEF"/>
    <property type="match status" value="1"/>
</dbReference>